<evidence type="ECO:0000259" key="2">
    <source>
        <dbReference type="PROSITE" id="PS50238"/>
    </source>
</evidence>
<name>A0A183T9L3_SCHSO</name>
<dbReference type="Proteomes" id="UP000275846">
    <property type="component" value="Unassembled WGS sequence"/>
</dbReference>
<evidence type="ECO:0000313" key="6">
    <source>
        <dbReference type="WBParaSite" id="SSLN_0001366401-mRNA-1"/>
    </source>
</evidence>
<evidence type="ECO:0000259" key="3">
    <source>
        <dbReference type="PROSITE" id="PS51016"/>
    </source>
</evidence>
<feature type="compositionally biased region" description="Low complexity" evidence="1">
    <location>
        <begin position="333"/>
        <end position="344"/>
    </location>
</feature>
<dbReference type="Pfam" id="PF00784">
    <property type="entry name" value="MyTH4"/>
    <property type="match status" value="1"/>
</dbReference>
<dbReference type="Pfam" id="PF00620">
    <property type="entry name" value="RhoGAP"/>
    <property type="match status" value="1"/>
</dbReference>
<keyword evidence="5" id="KW-1185">Reference proteome</keyword>
<gene>
    <name evidence="4" type="ORF">SSLN_LOCUS13161</name>
</gene>
<protein>
    <submittedName>
        <fullName evidence="6">Rho-GAP domain-containing protein</fullName>
    </submittedName>
</protein>
<feature type="domain" description="Rho-GAP" evidence="2">
    <location>
        <begin position="396"/>
        <end position="615"/>
    </location>
</feature>
<dbReference type="PANTHER" id="PTHR45876">
    <property type="entry name" value="FI04035P"/>
    <property type="match status" value="1"/>
</dbReference>
<dbReference type="InterPro" id="IPR008936">
    <property type="entry name" value="Rho_GTPase_activation_prot"/>
</dbReference>
<dbReference type="AlphaFoldDB" id="A0A183T9L3"/>
<dbReference type="Gene3D" id="1.10.555.10">
    <property type="entry name" value="Rho GTPase activation protein"/>
    <property type="match status" value="1"/>
</dbReference>
<organism evidence="6">
    <name type="scientific">Schistocephalus solidus</name>
    <name type="common">Tapeworm</name>
    <dbReference type="NCBI Taxonomy" id="70667"/>
    <lineage>
        <taxon>Eukaryota</taxon>
        <taxon>Metazoa</taxon>
        <taxon>Spiralia</taxon>
        <taxon>Lophotrochozoa</taxon>
        <taxon>Platyhelminthes</taxon>
        <taxon>Cestoda</taxon>
        <taxon>Eucestoda</taxon>
        <taxon>Diphyllobothriidea</taxon>
        <taxon>Diphyllobothriidae</taxon>
        <taxon>Schistocephalus</taxon>
    </lineage>
</organism>
<dbReference type="GO" id="GO:0005856">
    <property type="term" value="C:cytoskeleton"/>
    <property type="evidence" value="ECO:0007669"/>
    <property type="project" value="InterPro"/>
</dbReference>
<sequence length="651" mass="68460">MRQAHFGSGGRQLGRLVRMQLSDSLMRGWELLCLCLYFFPPNNVFRDPLRAYLAARCEALSIAEACAVSSGSGNVSACASETGTTNSDRLSAAGQPVRPGPSLAAAAALAAGSDPALISATSITPIFGVPVSVLGKAVIGGSGGNGTNISATSAPGTTSGAAGGAAESVFYVDHSSGTPECQLICPSATAADFPYGPWVKLSALHFTRAAPRWFMRSIAVSCSRPQASISNAELLHVKTAKPVAPTPLLPIIASLRGVIVAFLRTGVSVECRAPSSTQFSRGHLWFLRSVSAVVWATLSTDLDTFTTVRFQLEKLFEVFRMVHVIPKDTGDRSSTMSSQSSNESPVAPGYYTILRPPPAGWSRSQLIFAPEGALEAEGGEAGRRAAPTYPLLLPCSKLTGSFSLPLKPTPIPDRPSEYMLLTPRAAWPADLAGSIQAEVPPPPPTGADGANCPLDPHLAAGLLKLWIRELATPLIPPSLMAEVLAAATEAEAFELRAGAPSSPAVKNNAGSGGGGGGGGYHLDGKPVTPIHACCALVRRLPPLSRRCLLYLIKLLQFLARSENSSVSLMDARNLATVIAPNLFRSSSTNASELLNSVQSQTAFVRLLIAYLDIDVEADLLNAEPDADPVRLRFRSPPRARINADGILIPFR</sequence>
<feature type="region of interest" description="Disordered" evidence="1">
    <location>
        <begin position="330"/>
        <end position="349"/>
    </location>
</feature>
<dbReference type="GO" id="GO:0007165">
    <property type="term" value="P:signal transduction"/>
    <property type="evidence" value="ECO:0007669"/>
    <property type="project" value="InterPro"/>
</dbReference>
<dbReference type="InterPro" id="IPR000857">
    <property type="entry name" value="MyTH4_dom"/>
</dbReference>
<dbReference type="InterPro" id="IPR038185">
    <property type="entry name" value="MyTH4_dom_sf"/>
</dbReference>
<dbReference type="CDD" id="cd00159">
    <property type="entry name" value="RhoGAP"/>
    <property type="match status" value="1"/>
</dbReference>
<dbReference type="InterPro" id="IPR000198">
    <property type="entry name" value="RhoGAP_dom"/>
</dbReference>
<evidence type="ECO:0000313" key="4">
    <source>
        <dbReference type="EMBL" id="VDL99546.1"/>
    </source>
</evidence>
<dbReference type="SUPFAM" id="SSF48350">
    <property type="entry name" value="GTPase activation domain, GAP"/>
    <property type="match status" value="1"/>
</dbReference>
<dbReference type="WBParaSite" id="SSLN_0001366401-mRNA-1">
    <property type="protein sequence ID" value="SSLN_0001366401-mRNA-1"/>
    <property type="gene ID" value="SSLN_0001366401"/>
</dbReference>
<dbReference type="EMBL" id="UYSU01037852">
    <property type="protein sequence ID" value="VDL99546.1"/>
    <property type="molecule type" value="Genomic_DNA"/>
</dbReference>
<dbReference type="PROSITE" id="PS51016">
    <property type="entry name" value="MYTH4"/>
    <property type="match status" value="1"/>
</dbReference>
<dbReference type="OrthoDB" id="437889at2759"/>
<reference evidence="4 5" key="2">
    <citation type="submission" date="2018-11" db="EMBL/GenBank/DDBJ databases">
        <authorList>
            <consortium name="Pathogen Informatics"/>
        </authorList>
    </citation>
    <scope>NUCLEOTIDE SEQUENCE [LARGE SCALE GENOMIC DNA]</scope>
    <source>
        <strain evidence="4 5">NST_G2</strain>
    </source>
</reference>
<dbReference type="Gene3D" id="1.25.40.530">
    <property type="entry name" value="MyTH4 domain"/>
    <property type="match status" value="1"/>
</dbReference>
<dbReference type="GO" id="GO:0005096">
    <property type="term" value="F:GTPase activator activity"/>
    <property type="evidence" value="ECO:0007669"/>
    <property type="project" value="TreeGrafter"/>
</dbReference>
<proteinExistence type="predicted"/>
<dbReference type="PANTHER" id="PTHR45876:SF8">
    <property type="entry name" value="FI04035P"/>
    <property type="match status" value="1"/>
</dbReference>
<dbReference type="SMART" id="SM00324">
    <property type="entry name" value="RhoGAP"/>
    <property type="match status" value="1"/>
</dbReference>
<dbReference type="PROSITE" id="PS50238">
    <property type="entry name" value="RHOGAP"/>
    <property type="match status" value="1"/>
</dbReference>
<dbReference type="GO" id="GO:0005737">
    <property type="term" value="C:cytoplasm"/>
    <property type="evidence" value="ECO:0007669"/>
    <property type="project" value="TreeGrafter"/>
</dbReference>
<dbReference type="STRING" id="70667.A0A183T9L3"/>
<evidence type="ECO:0000256" key="1">
    <source>
        <dbReference type="SAM" id="MobiDB-lite"/>
    </source>
</evidence>
<reference evidence="6" key="1">
    <citation type="submission" date="2016-06" db="UniProtKB">
        <authorList>
            <consortium name="WormBaseParasite"/>
        </authorList>
    </citation>
    <scope>IDENTIFICATION</scope>
</reference>
<feature type="domain" description="MyTH4" evidence="3">
    <location>
        <begin position="1"/>
        <end position="110"/>
    </location>
</feature>
<evidence type="ECO:0000313" key="5">
    <source>
        <dbReference type="Proteomes" id="UP000275846"/>
    </source>
</evidence>
<accession>A0A183T9L3</accession>